<gene>
    <name evidence="2" type="ORF">ABOM_005627</name>
</gene>
<evidence type="ECO:0008006" key="4">
    <source>
        <dbReference type="Google" id="ProtNLM"/>
    </source>
</evidence>
<dbReference type="InterPro" id="IPR050982">
    <property type="entry name" value="Auxin_biosynth/cation_transpt"/>
</dbReference>
<dbReference type="PANTHER" id="PTHR43539:SF68">
    <property type="entry name" value="FLAVIN-BINDING MONOOXYGENASE-LIKE PROTEIN (AFU_ORTHOLOGUE AFUA_4G09220)"/>
    <property type="match status" value="1"/>
</dbReference>
<dbReference type="OrthoDB" id="74360at2759"/>
<comment type="caution">
    <text evidence="2">The sequence shown here is derived from an EMBL/GenBank/DDBJ whole genome shotgun (WGS) entry which is preliminary data.</text>
</comment>
<dbReference type="Gene3D" id="3.50.50.60">
    <property type="entry name" value="FAD/NAD(P)-binding domain"/>
    <property type="match status" value="1"/>
</dbReference>
<dbReference type="EMBL" id="LYCR01000043">
    <property type="protein sequence ID" value="OGM45374.1"/>
    <property type="molecule type" value="Genomic_DNA"/>
</dbReference>
<dbReference type="InterPro" id="IPR036188">
    <property type="entry name" value="FAD/NAD-bd_sf"/>
</dbReference>
<dbReference type="AlphaFoldDB" id="A0A1F8A0W7"/>
<dbReference type="GeneID" id="34449017"/>
<evidence type="ECO:0000313" key="3">
    <source>
        <dbReference type="Proteomes" id="UP000179179"/>
    </source>
</evidence>
<organism evidence="2 3">
    <name type="scientific">Aspergillus bombycis</name>
    <dbReference type="NCBI Taxonomy" id="109264"/>
    <lineage>
        <taxon>Eukaryota</taxon>
        <taxon>Fungi</taxon>
        <taxon>Dikarya</taxon>
        <taxon>Ascomycota</taxon>
        <taxon>Pezizomycotina</taxon>
        <taxon>Eurotiomycetes</taxon>
        <taxon>Eurotiomycetidae</taxon>
        <taxon>Eurotiales</taxon>
        <taxon>Aspergillaceae</taxon>
        <taxon>Aspergillus</taxon>
    </lineage>
</organism>
<keyword evidence="1" id="KW-0560">Oxidoreductase</keyword>
<dbReference type="GO" id="GO:0004497">
    <property type="term" value="F:monooxygenase activity"/>
    <property type="evidence" value="ECO:0007669"/>
    <property type="project" value="TreeGrafter"/>
</dbReference>
<evidence type="ECO:0000313" key="2">
    <source>
        <dbReference type="EMBL" id="OGM45374.1"/>
    </source>
</evidence>
<dbReference type="SUPFAM" id="SSF51905">
    <property type="entry name" value="FAD/NAD(P)-binding domain"/>
    <property type="match status" value="1"/>
</dbReference>
<reference evidence="2 3" key="1">
    <citation type="journal article" date="2016" name="Genome Biol. Evol.">
        <title>Draft genome sequence of an aflatoxigenic Aspergillus species, A. bombycis.</title>
        <authorList>
            <person name="Moore G.G."/>
            <person name="Mack B.M."/>
            <person name="Beltz S.B."/>
            <person name="Gilbert M.K."/>
        </authorList>
    </citation>
    <scope>NUCLEOTIDE SEQUENCE [LARGE SCALE GENOMIC DNA]</scope>
    <source>
        <strain evidence="3">NRRL 26010</strain>
    </source>
</reference>
<keyword evidence="3" id="KW-1185">Reference proteome</keyword>
<dbReference type="PANTHER" id="PTHR43539">
    <property type="entry name" value="FLAVIN-BINDING MONOOXYGENASE-LIKE PROTEIN (AFU_ORTHOLOGUE AFUA_4G09220)"/>
    <property type="match status" value="1"/>
</dbReference>
<name>A0A1F8A0W7_9EURO</name>
<proteinExistence type="predicted"/>
<sequence length="550" mass="60398">MDQKPLPMLTPGLIDPKTLAGDGATKQAQLVLNTVNAALAAEDEHKRYFSKSSGNKESGSVKGGTEVGGPAIFLSVSPVLQFIDCPLTFRAEAPAATCNGKMLLLPTRTEPENEQTAIRWMIWISSTRLTSLDVQPEDESLLQLLSRQFDNLEDFETDVFIMGGGNVAVTLCARLRALGIESLMVDKNPYPGDNWALQYDCMKFHIATSYCDMPFMPYGQELRTPHILTKGELTAQVRCYVETFNLNMINSAEIQSTQYDPSVGNWEIIFQTPTGLYRTVSKQLLLSTGIGSQIPHIPAIGDQNLYQGISLHSAQYKNARELKEKGARSVLIIGSANTAFDIEGQLAYNLFAQLASNKPECSAGLKAIGFPVIDCSDPRQSLLQNLLERAGSHYVDVGGTKLIEECKVRIKAGTESIGYTTSGLRFSNGTTMDTNTIIWCTGFADSNERGTASQILGGNSIKNDSTNRGKEYILGAWDTAEHVEGTWGLDTEGEIGGMWKRHQKLDNFWIMGGYTQQHRWYSRTLALQIKAALAGILPPAYRKTPRSQAA</sequence>
<dbReference type="Proteomes" id="UP000179179">
    <property type="component" value="Unassembled WGS sequence"/>
</dbReference>
<dbReference type="RefSeq" id="XP_022389091.1">
    <property type="nucleotide sequence ID" value="XM_022532756.1"/>
</dbReference>
<protein>
    <recommendedName>
        <fullName evidence="4">FAD/NAD(P)-binding domain-containing protein</fullName>
    </recommendedName>
</protein>
<dbReference type="GO" id="GO:0050660">
    <property type="term" value="F:flavin adenine dinucleotide binding"/>
    <property type="evidence" value="ECO:0007669"/>
    <property type="project" value="TreeGrafter"/>
</dbReference>
<accession>A0A1F8A0W7</accession>
<evidence type="ECO:0000256" key="1">
    <source>
        <dbReference type="ARBA" id="ARBA00023002"/>
    </source>
</evidence>